<evidence type="ECO:0000313" key="2">
    <source>
        <dbReference type="EMBL" id="QNR24029.1"/>
    </source>
</evidence>
<dbReference type="RefSeq" id="WP_210758562.1">
    <property type="nucleotide sequence ID" value="NZ_CP060139.1"/>
</dbReference>
<keyword evidence="3" id="KW-1185">Reference proteome</keyword>
<dbReference type="Gene3D" id="3.30.530.20">
    <property type="match status" value="1"/>
</dbReference>
<dbReference type="KEGG" id="chyd:H4K34_16900"/>
<sequence length="129" mass="15437">MSDKTKFELEFPVKASPSMLFPYLSTPSGLSEWFSDDVNSRGEKYTFIWEGEERDAFRIARKKDQFIRFRWEEDEDEGNKYFFEFRIEVDELTNDTSLIIVDYSEEDEIEEDKLLWDSQVHQLLHTIGS</sequence>
<gene>
    <name evidence="2" type="ORF">H4K34_16900</name>
</gene>
<protein>
    <submittedName>
        <fullName evidence="2">SRPBCC domain-containing protein</fullName>
    </submittedName>
</protein>
<proteinExistence type="predicted"/>
<organism evidence="2 3">
    <name type="scientific">Croceimicrobium hydrocarbonivorans</name>
    <dbReference type="NCBI Taxonomy" id="2761580"/>
    <lineage>
        <taxon>Bacteria</taxon>
        <taxon>Pseudomonadati</taxon>
        <taxon>Bacteroidota</taxon>
        <taxon>Flavobacteriia</taxon>
        <taxon>Flavobacteriales</taxon>
        <taxon>Owenweeksiaceae</taxon>
        <taxon>Croceimicrobium</taxon>
    </lineage>
</organism>
<dbReference type="InterPro" id="IPR023393">
    <property type="entry name" value="START-like_dom_sf"/>
</dbReference>
<dbReference type="AlphaFoldDB" id="A0A7H0VE81"/>
<name>A0A7H0VE81_9FLAO</name>
<dbReference type="InterPro" id="IPR045736">
    <property type="entry name" value="START_2"/>
</dbReference>
<reference evidence="2 3" key="1">
    <citation type="submission" date="2020-08" db="EMBL/GenBank/DDBJ databases">
        <title>Croceimicrobium hydrocarbonivorans gen. nov., sp. nov., a novel marine bacterium isolated from a bacterial consortium that degrades polyethylene terephthalate.</title>
        <authorList>
            <person name="Liu R."/>
        </authorList>
    </citation>
    <scope>NUCLEOTIDE SEQUENCE [LARGE SCALE GENOMIC DNA]</scope>
    <source>
        <strain evidence="2 3">A20-9</strain>
    </source>
</reference>
<evidence type="ECO:0000259" key="1">
    <source>
        <dbReference type="Pfam" id="PF19569"/>
    </source>
</evidence>
<evidence type="ECO:0000313" key="3">
    <source>
        <dbReference type="Proteomes" id="UP000516305"/>
    </source>
</evidence>
<accession>A0A7H0VE81</accession>
<feature type="domain" description="START-like" evidence="1">
    <location>
        <begin position="1"/>
        <end position="128"/>
    </location>
</feature>
<dbReference type="Proteomes" id="UP000516305">
    <property type="component" value="Chromosome"/>
</dbReference>
<dbReference type="SUPFAM" id="SSF55961">
    <property type="entry name" value="Bet v1-like"/>
    <property type="match status" value="1"/>
</dbReference>
<dbReference type="Pfam" id="PF19569">
    <property type="entry name" value="START_2"/>
    <property type="match status" value="1"/>
</dbReference>
<dbReference type="EMBL" id="CP060139">
    <property type="protein sequence ID" value="QNR24029.1"/>
    <property type="molecule type" value="Genomic_DNA"/>
</dbReference>